<keyword evidence="1 4" id="KW-0732">Signal</keyword>
<dbReference type="Pfam" id="PF10342">
    <property type="entry name" value="Kre9_KNH"/>
    <property type="match status" value="1"/>
</dbReference>
<feature type="domain" description="Yeast cell wall synthesis Kre9/Knh1-like N-terminal" evidence="5">
    <location>
        <begin position="30"/>
        <end position="105"/>
    </location>
</feature>
<name>A0A6A5Q9S3_AMPQU</name>
<feature type="chain" id="PRO_5025680683" evidence="4">
    <location>
        <begin position="20"/>
        <end position="219"/>
    </location>
</feature>
<evidence type="ECO:0000259" key="5">
    <source>
        <dbReference type="Pfam" id="PF10342"/>
    </source>
</evidence>
<protein>
    <submittedName>
        <fullName evidence="6">Ser-Thr-rich glycosyl-phosphatidyl-inositol-anchored membrane family-domain-containing protein</fullName>
    </submittedName>
</protein>
<dbReference type="PANTHER" id="PTHR40633:SF1">
    <property type="entry name" value="GPI ANCHORED SERINE-THREONINE RICH PROTEIN (AFU_ORTHOLOGUE AFUA_1G03630)"/>
    <property type="match status" value="1"/>
</dbReference>
<dbReference type="EMBL" id="ML979143">
    <property type="protein sequence ID" value="KAF1911548.1"/>
    <property type="molecule type" value="Genomic_DNA"/>
</dbReference>
<keyword evidence="3" id="KW-0472">Membrane</keyword>
<keyword evidence="3" id="KW-1133">Transmembrane helix</keyword>
<evidence type="ECO:0000313" key="7">
    <source>
        <dbReference type="Proteomes" id="UP000800096"/>
    </source>
</evidence>
<dbReference type="OrthoDB" id="5589325at2759"/>
<dbReference type="AlphaFoldDB" id="A0A6A5Q9S3"/>
<gene>
    <name evidence="6" type="ORF">BDU57DRAFT_524082</name>
</gene>
<proteinExistence type="predicted"/>
<evidence type="ECO:0000256" key="4">
    <source>
        <dbReference type="SAM" id="SignalP"/>
    </source>
</evidence>
<dbReference type="PANTHER" id="PTHR40633">
    <property type="entry name" value="MATRIX PROTEIN, PUTATIVE (AFU_ORTHOLOGUE AFUA_8G05410)-RELATED"/>
    <property type="match status" value="1"/>
</dbReference>
<reference evidence="6" key="1">
    <citation type="journal article" date="2020" name="Stud. Mycol.">
        <title>101 Dothideomycetes genomes: a test case for predicting lifestyles and emergence of pathogens.</title>
        <authorList>
            <person name="Haridas S."/>
            <person name="Albert R."/>
            <person name="Binder M."/>
            <person name="Bloem J."/>
            <person name="Labutti K."/>
            <person name="Salamov A."/>
            <person name="Andreopoulos B."/>
            <person name="Baker S."/>
            <person name="Barry K."/>
            <person name="Bills G."/>
            <person name="Bluhm B."/>
            <person name="Cannon C."/>
            <person name="Castanera R."/>
            <person name="Culley D."/>
            <person name="Daum C."/>
            <person name="Ezra D."/>
            <person name="Gonzalez J."/>
            <person name="Henrissat B."/>
            <person name="Kuo A."/>
            <person name="Liang C."/>
            <person name="Lipzen A."/>
            <person name="Lutzoni F."/>
            <person name="Magnuson J."/>
            <person name="Mondo S."/>
            <person name="Nolan M."/>
            <person name="Ohm R."/>
            <person name="Pangilinan J."/>
            <person name="Park H.-J."/>
            <person name="Ramirez L."/>
            <person name="Alfaro M."/>
            <person name="Sun H."/>
            <person name="Tritt A."/>
            <person name="Yoshinaga Y."/>
            <person name="Zwiers L.-H."/>
            <person name="Turgeon B."/>
            <person name="Goodwin S."/>
            <person name="Spatafora J."/>
            <person name="Crous P."/>
            <person name="Grigoriev I."/>
        </authorList>
    </citation>
    <scope>NUCLEOTIDE SEQUENCE</scope>
    <source>
        <strain evidence="6">HMLAC05119</strain>
    </source>
</reference>
<feature type="signal peptide" evidence="4">
    <location>
        <begin position="1"/>
        <end position="19"/>
    </location>
</feature>
<dbReference type="InterPro" id="IPR018466">
    <property type="entry name" value="Kre9/Knh1-like_N"/>
</dbReference>
<feature type="compositionally biased region" description="Polar residues" evidence="2">
    <location>
        <begin position="168"/>
        <end position="192"/>
    </location>
</feature>
<organism evidence="6 7">
    <name type="scientific">Ampelomyces quisqualis</name>
    <name type="common">Powdery mildew agent</name>
    <dbReference type="NCBI Taxonomy" id="50730"/>
    <lineage>
        <taxon>Eukaryota</taxon>
        <taxon>Fungi</taxon>
        <taxon>Dikarya</taxon>
        <taxon>Ascomycota</taxon>
        <taxon>Pezizomycotina</taxon>
        <taxon>Dothideomycetes</taxon>
        <taxon>Pleosporomycetidae</taxon>
        <taxon>Pleosporales</taxon>
        <taxon>Pleosporineae</taxon>
        <taxon>Phaeosphaeriaceae</taxon>
        <taxon>Ampelomyces</taxon>
    </lineage>
</organism>
<evidence type="ECO:0000313" key="6">
    <source>
        <dbReference type="EMBL" id="KAF1911548.1"/>
    </source>
</evidence>
<evidence type="ECO:0000256" key="3">
    <source>
        <dbReference type="SAM" id="Phobius"/>
    </source>
</evidence>
<evidence type="ECO:0000256" key="1">
    <source>
        <dbReference type="ARBA" id="ARBA00022729"/>
    </source>
</evidence>
<keyword evidence="7" id="KW-1185">Reference proteome</keyword>
<accession>A0A6A5Q9S3</accession>
<feature type="region of interest" description="Disordered" evidence="2">
    <location>
        <begin position="168"/>
        <end position="195"/>
    </location>
</feature>
<sequence length="219" mass="21520">MRFYEIVVAGAGLVSSAFAVTIDTYPNGGVEAGKSYTITYSPKDQPATLILRKGLSTDLATIATIGTGQAGSFTWNVPSTLPNGADYALQITQGSEINYSGQFGLTGGSSAVSSAALSSATSASGATTSTVAVTSSTTQGSTVIVTRSTSVASASIIPSAGLNSTVSVPTLSRTPSATASRPASTTGGNPPESTGAAAMLSASPFAAILGAIAAFAYLA</sequence>
<dbReference type="InterPro" id="IPR052982">
    <property type="entry name" value="SRP1/TIP1-like"/>
</dbReference>
<evidence type="ECO:0000256" key="2">
    <source>
        <dbReference type="SAM" id="MobiDB-lite"/>
    </source>
</evidence>
<dbReference type="Proteomes" id="UP000800096">
    <property type="component" value="Unassembled WGS sequence"/>
</dbReference>
<keyword evidence="3" id="KW-0812">Transmembrane</keyword>
<feature type="transmembrane region" description="Helical" evidence="3">
    <location>
        <begin position="196"/>
        <end position="218"/>
    </location>
</feature>